<dbReference type="OrthoDB" id="3701058at2"/>
<feature type="compositionally biased region" description="Low complexity" evidence="1">
    <location>
        <begin position="48"/>
        <end position="59"/>
    </location>
</feature>
<accession>A0A1G6XNC7</accession>
<feature type="region of interest" description="Disordered" evidence="1">
    <location>
        <begin position="327"/>
        <end position="372"/>
    </location>
</feature>
<evidence type="ECO:0008006" key="4">
    <source>
        <dbReference type="Google" id="ProtNLM"/>
    </source>
</evidence>
<dbReference type="SUPFAM" id="SSF140459">
    <property type="entry name" value="PE/PPE dimer-like"/>
    <property type="match status" value="1"/>
</dbReference>
<dbReference type="STRING" id="1271860.SAMN05216174_11826"/>
<gene>
    <name evidence="2" type="ORF">SAMN05216174_11826</name>
</gene>
<reference evidence="3" key="1">
    <citation type="submission" date="2016-10" db="EMBL/GenBank/DDBJ databases">
        <authorList>
            <person name="Varghese N."/>
            <person name="Submissions S."/>
        </authorList>
    </citation>
    <scope>NUCLEOTIDE SEQUENCE [LARGE SCALE GENOMIC DNA]</scope>
    <source>
        <strain evidence="3">IBRC-M 10403</strain>
    </source>
</reference>
<evidence type="ECO:0000256" key="1">
    <source>
        <dbReference type="SAM" id="MobiDB-lite"/>
    </source>
</evidence>
<protein>
    <recommendedName>
        <fullName evidence="4">PPE family protein</fullName>
    </recommendedName>
</protein>
<feature type="compositionally biased region" description="Gly residues" evidence="1">
    <location>
        <begin position="343"/>
        <end position="364"/>
    </location>
</feature>
<organism evidence="2 3">
    <name type="scientific">Actinokineospora iranica</name>
    <dbReference type="NCBI Taxonomy" id="1271860"/>
    <lineage>
        <taxon>Bacteria</taxon>
        <taxon>Bacillati</taxon>
        <taxon>Actinomycetota</taxon>
        <taxon>Actinomycetes</taxon>
        <taxon>Pseudonocardiales</taxon>
        <taxon>Pseudonocardiaceae</taxon>
        <taxon>Actinokineospora</taxon>
    </lineage>
</organism>
<keyword evidence="3" id="KW-1185">Reference proteome</keyword>
<sequence>MNAVEQLLSPVLEVQSALVGTDGPGAREARARDQALATADRDARRDALAAQGDQKADAAGAGFDAPTIAELDNWRAWELQEMHALLDGINQDGIAATGSDWQALGKQITDSFETFRREVTSAVAETWTGAAAAAADGYCAAFAEWGTAFGAAVDGTGTRIHQAAAAVDLAKVNLPEAQDFNWQRLLVVAAEGALIGGVVGAVAGAVVAGPAGALAGAALGAAAGGAVGGGGDMAVQFAEHEQARQRAAEVMDRYYSGGYVEVDSTTPAFAAAVSSAHPGSGGGTTASSFAGVPGGGSASGLPGVATGVTTGVGNGVPGGLPFGRGPVTGLGPTGGAARPGSRGAAGAGGRGLGHGVPGGAGGRAQGDDDDEERLTKYVQKEDTGLFSADAPCAKPIIGG</sequence>
<dbReference type="Proteomes" id="UP000199501">
    <property type="component" value="Unassembled WGS sequence"/>
</dbReference>
<evidence type="ECO:0000313" key="3">
    <source>
        <dbReference type="Proteomes" id="UP000199501"/>
    </source>
</evidence>
<feature type="region of interest" description="Disordered" evidence="1">
    <location>
        <begin position="21"/>
        <end position="59"/>
    </location>
</feature>
<proteinExistence type="predicted"/>
<name>A0A1G6XNC7_9PSEU</name>
<dbReference type="EMBL" id="FMZZ01000018">
    <property type="protein sequence ID" value="SDD79263.1"/>
    <property type="molecule type" value="Genomic_DNA"/>
</dbReference>
<dbReference type="Gene3D" id="1.20.1260.20">
    <property type="entry name" value="PPE superfamily"/>
    <property type="match status" value="1"/>
</dbReference>
<dbReference type="InterPro" id="IPR038332">
    <property type="entry name" value="PPE_sf"/>
</dbReference>
<dbReference type="RefSeq" id="WP_091456375.1">
    <property type="nucleotide sequence ID" value="NZ_FMZZ01000018.1"/>
</dbReference>
<evidence type="ECO:0000313" key="2">
    <source>
        <dbReference type="EMBL" id="SDD79263.1"/>
    </source>
</evidence>
<feature type="compositionally biased region" description="Basic and acidic residues" evidence="1">
    <location>
        <begin position="25"/>
        <end position="47"/>
    </location>
</feature>
<dbReference type="AlphaFoldDB" id="A0A1G6XNC7"/>